<evidence type="ECO:0000259" key="5">
    <source>
        <dbReference type="Pfam" id="PF01420"/>
    </source>
</evidence>
<dbReference type="GO" id="GO:0009307">
    <property type="term" value="P:DNA restriction-modification system"/>
    <property type="evidence" value="ECO:0007669"/>
    <property type="project" value="UniProtKB-KW"/>
</dbReference>
<keyword evidence="4" id="KW-0175">Coiled coil</keyword>
<evidence type="ECO:0000313" key="6">
    <source>
        <dbReference type="EMBL" id="PPK59857.1"/>
    </source>
</evidence>
<evidence type="ECO:0000256" key="4">
    <source>
        <dbReference type="SAM" id="Coils"/>
    </source>
</evidence>
<evidence type="ECO:0000313" key="7">
    <source>
        <dbReference type="Proteomes" id="UP000239861"/>
    </source>
</evidence>
<dbReference type="CDD" id="cd17282">
    <property type="entry name" value="RMtype1_S_Eco16444ORF1681_TRD1-CR1_like"/>
    <property type="match status" value="1"/>
</dbReference>
<dbReference type="Gene3D" id="3.90.220.20">
    <property type="entry name" value="DNA methylase specificity domains"/>
    <property type="match status" value="2"/>
</dbReference>
<dbReference type="Proteomes" id="UP000239861">
    <property type="component" value="Unassembled WGS sequence"/>
</dbReference>
<comment type="caution">
    <text evidence="6">The sequence shown here is derived from an EMBL/GenBank/DDBJ whole genome shotgun (WGS) entry which is preliminary data.</text>
</comment>
<dbReference type="CDD" id="cd17278">
    <property type="entry name" value="RMtype1_S_LdeBORF1052P-TRD2-CR2"/>
    <property type="match status" value="1"/>
</dbReference>
<protein>
    <submittedName>
        <fullName evidence="6">Type I restriction enzyme S subunit</fullName>
    </submittedName>
</protein>
<proteinExistence type="inferred from homology"/>
<evidence type="ECO:0000256" key="3">
    <source>
        <dbReference type="ARBA" id="ARBA00023125"/>
    </source>
</evidence>
<feature type="domain" description="Type I restriction modification DNA specificity" evidence="5">
    <location>
        <begin position="8"/>
        <end position="178"/>
    </location>
</feature>
<dbReference type="EMBL" id="PTIW01000030">
    <property type="protein sequence ID" value="PPK59857.1"/>
    <property type="molecule type" value="Genomic_DNA"/>
</dbReference>
<evidence type="ECO:0000256" key="2">
    <source>
        <dbReference type="ARBA" id="ARBA00022747"/>
    </source>
</evidence>
<reference evidence="6 7" key="1">
    <citation type="submission" date="2018-02" db="EMBL/GenBank/DDBJ databases">
        <title>Subsurface microbial communities from deep shales in Ohio and West Virginia, USA.</title>
        <authorList>
            <person name="Wrighton K."/>
        </authorList>
    </citation>
    <scope>NUCLEOTIDE SEQUENCE [LARGE SCALE GENOMIC DNA]</scope>
    <source>
        <strain evidence="6 7">MARC-MIP3H16</strain>
    </source>
</reference>
<feature type="domain" description="Type I restriction modification DNA specificity" evidence="5">
    <location>
        <begin position="206"/>
        <end position="369"/>
    </location>
</feature>
<evidence type="ECO:0000256" key="1">
    <source>
        <dbReference type="ARBA" id="ARBA00010923"/>
    </source>
</evidence>
<keyword evidence="3" id="KW-0238">DNA-binding</keyword>
<dbReference type="SUPFAM" id="SSF116734">
    <property type="entry name" value="DNA methylase specificity domain"/>
    <property type="match status" value="2"/>
</dbReference>
<dbReference type="InterPro" id="IPR052021">
    <property type="entry name" value="Type-I_RS_S_subunit"/>
</dbReference>
<gene>
    <name evidence="6" type="ORF">B0F89_13013</name>
</gene>
<dbReference type="AlphaFoldDB" id="A0AB36ZTL0"/>
<dbReference type="PANTHER" id="PTHR30408:SF13">
    <property type="entry name" value="TYPE I RESTRICTION ENZYME HINDI SPECIFICITY SUBUNIT"/>
    <property type="match status" value="1"/>
</dbReference>
<dbReference type="InterPro" id="IPR000055">
    <property type="entry name" value="Restrct_endonuc_typeI_TRD"/>
</dbReference>
<comment type="similarity">
    <text evidence="1">Belongs to the type-I restriction system S methylase family.</text>
</comment>
<dbReference type="PANTHER" id="PTHR30408">
    <property type="entry name" value="TYPE-1 RESTRICTION ENZYME ECOKI SPECIFICITY PROTEIN"/>
    <property type="match status" value="1"/>
</dbReference>
<organism evidence="6 7">
    <name type="scientific">Malaciobacter marinus</name>
    <dbReference type="NCBI Taxonomy" id="505249"/>
    <lineage>
        <taxon>Bacteria</taxon>
        <taxon>Pseudomonadati</taxon>
        <taxon>Campylobacterota</taxon>
        <taxon>Epsilonproteobacteria</taxon>
        <taxon>Campylobacterales</taxon>
        <taxon>Arcobacteraceae</taxon>
        <taxon>Malaciobacter</taxon>
    </lineage>
</organism>
<keyword evidence="2" id="KW-0680">Restriction system</keyword>
<dbReference type="GO" id="GO:0003677">
    <property type="term" value="F:DNA binding"/>
    <property type="evidence" value="ECO:0007669"/>
    <property type="project" value="UniProtKB-KW"/>
</dbReference>
<name>A0AB36ZTL0_9BACT</name>
<accession>A0AB36ZTL0</accession>
<dbReference type="InterPro" id="IPR044946">
    <property type="entry name" value="Restrct_endonuc_typeI_TRD_sf"/>
</dbReference>
<sequence>MKLNKCILTDLGSVNRGKSKHRPRNDESLFGGEYPFIQTGEVKSANFYLNTFSETYNKKGLAQSKLWKKGTLLITIAANIAETAILDIEACFPDSIIGFIPYENKSDVKFVKYYLDYIKRKLQIISQGTTQDNMSVEKLTSMPLFVPDYNIQVKIGKLLSNYDDLIENNNKRIKLLEQTAEELYREWFVRLRFPNYQNTEIEDGIPQGWEEKRFSEIIKLQSGYAFKSENFEEKSSQRLVIRMGNFKITGGLKFDSNVKYLNDNVKVKEQYYLSPGDMLIVLSDVTRDGSIIGNVGIVPNNNIKYVLNQRVSKLVFDDFLKYYLYAYFNSFIFKNYCLAHADSTTVLNLSNQDLYKHKMVIPSKKVIEEFSNIIKFIYEQIDYFIIKNQTLKETRNLLLPRLLSGKLDIEKLDIN</sequence>
<feature type="coiled-coil region" evidence="4">
    <location>
        <begin position="159"/>
        <end position="186"/>
    </location>
</feature>
<dbReference type="REBASE" id="266421">
    <property type="entry name" value="S2.AmaH16ORF13014P"/>
</dbReference>
<dbReference type="Gene3D" id="1.10.287.1120">
    <property type="entry name" value="Bipartite methylase S protein"/>
    <property type="match status" value="1"/>
</dbReference>
<dbReference type="Pfam" id="PF01420">
    <property type="entry name" value="Methylase_S"/>
    <property type="match status" value="2"/>
</dbReference>
<dbReference type="RefSeq" id="WP_079577279.1">
    <property type="nucleotide sequence ID" value="NZ_FUYO01000003.1"/>
</dbReference>